<feature type="region of interest" description="Disordered" evidence="1">
    <location>
        <begin position="26"/>
        <end position="51"/>
    </location>
</feature>
<comment type="caution">
    <text evidence="3">The sequence shown here is derived from an EMBL/GenBank/DDBJ whole genome shotgun (WGS) entry which is preliminary data.</text>
</comment>
<protein>
    <recommendedName>
        <fullName evidence="5">Lipoprotein</fullName>
    </recommendedName>
</protein>
<dbReference type="Proteomes" id="UP000822993">
    <property type="component" value="Unassembled WGS sequence"/>
</dbReference>
<evidence type="ECO:0000256" key="1">
    <source>
        <dbReference type="SAM" id="MobiDB-lite"/>
    </source>
</evidence>
<evidence type="ECO:0008006" key="5">
    <source>
        <dbReference type="Google" id="ProtNLM"/>
    </source>
</evidence>
<keyword evidence="4" id="KW-1185">Reference proteome</keyword>
<evidence type="ECO:0000256" key="2">
    <source>
        <dbReference type="SAM" id="SignalP"/>
    </source>
</evidence>
<feature type="compositionally biased region" description="Polar residues" evidence="1">
    <location>
        <begin position="39"/>
        <end position="49"/>
    </location>
</feature>
<feature type="chain" id="PRO_5039346817" description="Lipoprotein" evidence="2">
    <location>
        <begin position="22"/>
        <end position="211"/>
    </location>
</feature>
<dbReference type="PROSITE" id="PS51257">
    <property type="entry name" value="PROKAR_LIPOPROTEIN"/>
    <property type="match status" value="1"/>
</dbReference>
<accession>A0A9D5YXC4</accession>
<evidence type="ECO:0000313" key="4">
    <source>
        <dbReference type="Proteomes" id="UP000822993"/>
    </source>
</evidence>
<organism evidence="3 4">
    <name type="scientific">Oerskovia douganii</name>
    <dbReference type="NCBI Taxonomy" id="2762210"/>
    <lineage>
        <taxon>Bacteria</taxon>
        <taxon>Bacillati</taxon>
        <taxon>Actinomycetota</taxon>
        <taxon>Actinomycetes</taxon>
        <taxon>Micrococcales</taxon>
        <taxon>Cellulomonadaceae</taxon>
        <taxon>Oerskovia</taxon>
    </lineage>
</organism>
<dbReference type="RefSeq" id="WP_193718393.1">
    <property type="nucleotide sequence ID" value="NZ_JACSPN010000002.1"/>
</dbReference>
<gene>
    <name evidence="3" type="ORF">H9623_01790</name>
</gene>
<feature type="signal peptide" evidence="2">
    <location>
        <begin position="1"/>
        <end position="21"/>
    </location>
</feature>
<dbReference type="AlphaFoldDB" id="A0A9D5YXC4"/>
<proteinExistence type="predicted"/>
<evidence type="ECO:0000313" key="3">
    <source>
        <dbReference type="EMBL" id="MBE7699040.1"/>
    </source>
</evidence>
<name>A0A9D5YXC4_9CELL</name>
<keyword evidence="2" id="KW-0732">Signal</keyword>
<dbReference type="EMBL" id="JACSPN010000002">
    <property type="protein sequence ID" value="MBE7699040.1"/>
    <property type="molecule type" value="Genomic_DNA"/>
</dbReference>
<sequence>MNVRKHGTVLGGLLVTLVTLSACTGSPEAPDASGGPRQTAGSESPSTAPEVSAEELALALSAAEDATPVGTATGDVPVGGGTTRSVVADALSVDAYPDRTLVRFTLASGDGQTIRLEAYSLAGADWNLAYVEGLAVVDPESQQRLSSYREADREKGESAFQTCSAKPKSLEAEKFPQTCVLPALDPATETVTVEIPDLPAIENVPVTRHGE</sequence>
<reference evidence="3 4" key="1">
    <citation type="submission" date="2020-08" db="EMBL/GenBank/DDBJ databases">
        <title>A Genomic Blueprint of the Chicken Gut Microbiome.</title>
        <authorList>
            <person name="Gilroy R."/>
            <person name="Ravi A."/>
            <person name="Getino M."/>
            <person name="Pursley I."/>
            <person name="Horton D.L."/>
            <person name="Alikhan N.-F."/>
            <person name="Baker D."/>
            <person name="Gharbi K."/>
            <person name="Hall N."/>
            <person name="Watson M."/>
            <person name="Adriaenssens E.M."/>
            <person name="Foster-Nyarko E."/>
            <person name="Jarju S."/>
            <person name="Secka A."/>
            <person name="Antonio M."/>
            <person name="Oren A."/>
            <person name="Chaudhuri R."/>
            <person name="La Ragione R.M."/>
            <person name="Hildebrand F."/>
            <person name="Pallen M.J."/>
        </authorList>
    </citation>
    <scope>NUCLEOTIDE SEQUENCE [LARGE SCALE GENOMIC DNA]</scope>
    <source>
        <strain evidence="3 4">Sa1BUA8</strain>
    </source>
</reference>